<evidence type="ECO:0000313" key="2">
    <source>
        <dbReference type="EMBL" id="KAG0151701.1"/>
    </source>
</evidence>
<reference evidence="2" key="1">
    <citation type="submission" date="2013-11" db="EMBL/GenBank/DDBJ databases">
        <title>Genome sequence of the fusiform rust pathogen reveals effectors for host alternation and coevolution with pine.</title>
        <authorList>
            <consortium name="DOE Joint Genome Institute"/>
            <person name="Smith K."/>
            <person name="Pendleton A."/>
            <person name="Kubisiak T."/>
            <person name="Anderson C."/>
            <person name="Salamov A."/>
            <person name="Aerts A."/>
            <person name="Riley R."/>
            <person name="Clum A."/>
            <person name="Lindquist E."/>
            <person name="Ence D."/>
            <person name="Campbell M."/>
            <person name="Kronenberg Z."/>
            <person name="Feau N."/>
            <person name="Dhillon B."/>
            <person name="Hamelin R."/>
            <person name="Burleigh J."/>
            <person name="Smith J."/>
            <person name="Yandell M."/>
            <person name="Nelson C."/>
            <person name="Grigoriev I."/>
            <person name="Davis J."/>
        </authorList>
    </citation>
    <scope>NUCLEOTIDE SEQUENCE</scope>
    <source>
        <strain evidence="2">G11</strain>
    </source>
</reference>
<dbReference type="AlphaFoldDB" id="A0A9P6TGE7"/>
<keyword evidence="1" id="KW-1133">Transmembrane helix</keyword>
<keyword evidence="3" id="KW-1185">Reference proteome</keyword>
<keyword evidence="1" id="KW-0472">Membrane</keyword>
<name>A0A9P6TGE7_9BASI</name>
<evidence type="ECO:0000256" key="1">
    <source>
        <dbReference type="SAM" id="Phobius"/>
    </source>
</evidence>
<protein>
    <submittedName>
        <fullName evidence="2">Uncharacterized protein</fullName>
    </submittedName>
</protein>
<sequence length="119" mass="14062">MGRVSWQVEISDRIQVCQIRQRSRPELRSLLILILIFFFFSFLQFGDVDCRIELRWTNRGWTRKTKGFGFKFRSYIDRLKLSDLRLPRLVSEGSDVVRLGPSLDIKQCGVHADAYNECF</sequence>
<evidence type="ECO:0000313" key="3">
    <source>
        <dbReference type="Proteomes" id="UP000886653"/>
    </source>
</evidence>
<accession>A0A9P6TGE7</accession>
<organism evidence="2 3">
    <name type="scientific">Cronartium quercuum f. sp. fusiforme G11</name>
    <dbReference type="NCBI Taxonomy" id="708437"/>
    <lineage>
        <taxon>Eukaryota</taxon>
        <taxon>Fungi</taxon>
        <taxon>Dikarya</taxon>
        <taxon>Basidiomycota</taxon>
        <taxon>Pucciniomycotina</taxon>
        <taxon>Pucciniomycetes</taxon>
        <taxon>Pucciniales</taxon>
        <taxon>Coleosporiaceae</taxon>
        <taxon>Cronartium</taxon>
    </lineage>
</organism>
<keyword evidence="1" id="KW-0812">Transmembrane</keyword>
<dbReference type="EMBL" id="MU167211">
    <property type="protein sequence ID" value="KAG0151701.1"/>
    <property type="molecule type" value="Genomic_DNA"/>
</dbReference>
<dbReference type="Proteomes" id="UP000886653">
    <property type="component" value="Unassembled WGS sequence"/>
</dbReference>
<comment type="caution">
    <text evidence="2">The sequence shown here is derived from an EMBL/GenBank/DDBJ whole genome shotgun (WGS) entry which is preliminary data.</text>
</comment>
<gene>
    <name evidence="2" type="ORF">CROQUDRAFT_462564</name>
</gene>
<feature type="transmembrane region" description="Helical" evidence="1">
    <location>
        <begin position="27"/>
        <end position="45"/>
    </location>
</feature>
<proteinExistence type="predicted"/>